<dbReference type="EC" id="7.2.1.1" evidence="16 17"/>
<protein>
    <recommendedName>
        <fullName evidence="16 17">Na(+)-translocating NADH-quinone reductase subunit C</fullName>
        <shortName evidence="16 17">Na(+)-NQR subunit C</shortName>
        <shortName evidence="16 17">Na(+)-translocating NQR subunit C</shortName>
        <ecNumber evidence="16 17">7.2.1.1</ecNumber>
    </recommendedName>
    <alternativeName>
        <fullName evidence="16 17">NQR complex subunit C</fullName>
    </alternativeName>
    <alternativeName>
        <fullName evidence="16 17">NQR-1 subunit C</fullName>
    </alternativeName>
</protein>
<dbReference type="NCBIfam" id="NF003746">
    <property type="entry name" value="PRK05346.1-1"/>
    <property type="match status" value="1"/>
</dbReference>
<comment type="caution">
    <text evidence="19">The sequence shown here is derived from an EMBL/GenBank/DDBJ whole genome shotgun (WGS) entry which is preliminary data.</text>
</comment>
<evidence type="ECO:0000256" key="14">
    <source>
        <dbReference type="ARBA" id="ARBA00023136"/>
    </source>
</evidence>
<keyword evidence="20" id="KW-1185">Reference proteome</keyword>
<evidence type="ECO:0000256" key="17">
    <source>
        <dbReference type="PIRNR" id="PIRNR009437"/>
    </source>
</evidence>
<keyword evidence="7 16" id="KW-0812">Transmembrane</keyword>
<sequence>MSSNNDTISKTLIVVISLCLVCAFIVSTAAVQLRPVQEANQLLDAQTNILRSAKILEGAATPAKVRELFAKHVEERIIDLATGEFTDKDPAQFDYRSSWRDNELSTQLNKKDDVASIRRKPHYAPVYLVTNAEDELISVVLPIHGYGLWSTMHAFIALETDGNTIIAMNYYEQGETPGLGGEIENPRWIGQFEEKKLFDEQGNLALNIVRPGNASDPNHHIDGLSGATLTANGVQNTFTFWMGEQGFGPFLSKVHQGALNNG</sequence>
<keyword evidence="8 16" id="KW-1278">Translocase</keyword>
<organism evidence="19 20">
    <name type="scientific">Alkalimonas collagenimarina</name>
    <dbReference type="NCBI Taxonomy" id="400390"/>
    <lineage>
        <taxon>Bacteria</taxon>
        <taxon>Pseudomonadati</taxon>
        <taxon>Pseudomonadota</taxon>
        <taxon>Gammaproteobacteria</taxon>
        <taxon>Alkalimonas</taxon>
    </lineage>
</organism>
<evidence type="ECO:0000313" key="20">
    <source>
        <dbReference type="Proteomes" id="UP001231616"/>
    </source>
</evidence>
<dbReference type="EMBL" id="JAUZVZ010000022">
    <property type="protein sequence ID" value="MDP4537247.1"/>
    <property type="molecule type" value="Genomic_DNA"/>
</dbReference>
<evidence type="ECO:0000256" key="10">
    <source>
        <dbReference type="ARBA" id="ARBA00023027"/>
    </source>
</evidence>
<evidence type="ECO:0000313" key="19">
    <source>
        <dbReference type="EMBL" id="MDP4537247.1"/>
    </source>
</evidence>
<evidence type="ECO:0000256" key="5">
    <source>
        <dbReference type="ARBA" id="ARBA00022630"/>
    </source>
</evidence>
<keyword evidence="11 16" id="KW-0915">Sodium</keyword>
<feature type="transmembrane region" description="Helical" evidence="16">
    <location>
        <begin position="12"/>
        <end position="33"/>
    </location>
</feature>
<evidence type="ECO:0000256" key="4">
    <source>
        <dbReference type="ARBA" id="ARBA00022553"/>
    </source>
</evidence>
<evidence type="ECO:0000256" key="2">
    <source>
        <dbReference type="ARBA" id="ARBA00022475"/>
    </source>
</evidence>
<dbReference type="InterPro" id="IPR007329">
    <property type="entry name" value="FMN-bd"/>
</dbReference>
<keyword evidence="14 16" id="KW-0472">Membrane</keyword>
<dbReference type="Pfam" id="PF04205">
    <property type="entry name" value="FMN_bind"/>
    <property type="match status" value="1"/>
</dbReference>
<comment type="cofactor">
    <cofactor evidence="16 17">
        <name>FMN</name>
        <dbReference type="ChEBI" id="CHEBI:58210"/>
    </cofactor>
</comment>
<evidence type="ECO:0000256" key="6">
    <source>
        <dbReference type="ARBA" id="ARBA00022643"/>
    </source>
</evidence>
<comment type="caution">
    <text evidence="16">Lacks conserved residue(s) required for the propagation of feature annotation.</text>
</comment>
<keyword evidence="10 16" id="KW-0520">NAD</keyword>
<evidence type="ECO:0000259" key="18">
    <source>
        <dbReference type="SMART" id="SM00900"/>
    </source>
</evidence>
<keyword evidence="9 16" id="KW-1133">Transmembrane helix</keyword>
<dbReference type="PIRSF" id="PIRSF009437">
    <property type="entry name" value="NQR-1_subunit_C"/>
    <property type="match status" value="1"/>
</dbReference>
<dbReference type="PANTHER" id="PTHR37838:SF1">
    <property type="entry name" value="NA(+)-TRANSLOCATING NADH-QUINONE REDUCTASE SUBUNIT C"/>
    <property type="match status" value="1"/>
</dbReference>
<keyword evidence="6 16" id="KW-0288">FMN</keyword>
<comment type="similarity">
    <text evidence="16 17">Belongs to the NqrC family.</text>
</comment>
<evidence type="ECO:0000256" key="9">
    <source>
        <dbReference type="ARBA" id="ARBA00022989"/>
    </source>
</evidence>
<dbReference type="SMART" id="SM00900">
    <property type="entry name" value="FMN_bind"/>
    <property type="match status" value="1"/>
</dbReference>
<gene>
    <name evidence="16" type="primary">nqrC</name>
    <name evidence="19" type="ORF">Q3O60_13730</name>
</gene>
<evidence type="ECO:0000256" key="7">
    <source>
        <dbReference type="ARBA" id="ARBA00022692"/>
    </source>
</evidence>
<evidence type="ECO:0000256" key="3">
    <source>
        <dbReference type="ARBA" id="ARBA00022519"/>
    </source>
</evidence>
<evidence type="ECO:0000256" key="16">
    <source>
        <dbReference type="HAMAP-Rule" id="MF_00427"/>
    </source>
</evidence>
<keyword evidence="2 16" id="KW-1003">Cell membrane</keyword>
<keyword evidence="13 16" id="KW-0830">Ubiquinone</keyword>
<comment type="subunit">
    <text evidence="16 17">Composed of six subunits; NqrA, NqrB, NqrC, NqrD, NqrE and NqrF.</text>
</comment>
<name>A0ABT9H1R1_9GAMM</name>
<dbReference type="NCBIfam" id="NF003749">
    <property type="entry name" value="PRK05346.1-5"/>
    <property type="match status" value="1"/>
</dbReference>
<dbReference type="InterPro" id="IPR010204">
    <property type="entry name" value="NqrC"/>
</dbReference>
<evidence type="ECO:0000256" key="12">
    <source>
        <dbReference type="ARBA" id="ARBA00023065"/>
    </source>
</evidence>
<feature type="domain" description="FMN-binding" evidence="18">
    <location>
        <begin position="147"/>
        <end position="245"/>
    </location>
</feature>
<dbReference type="HAMAP" id="MF_00427">
    <property type="entry name" value="NqrC"/>
    <property type="match status" value="1"/>
</dbReference>
<comment type="subcellular location">
    <subcellularLocation>
        <location evidence="16">Cell membrane</location>
        <topology evidence="16">Single-pass membrane protein</topology>
    </subcellularLocation>
</comment>
<keyword evidence="15 16" id="KW-0739">Sodium transport</keyword>
<comment type="function">
    <text evidence="16">NQR complex catalyzes the reduction of ubiquinone-1 to ubiquinol by two successive reactions, coupled with the transport of Na(+) ions from the cytoplasm to the periplasm. NqrA to NqrE are probably involved in the second step, the conversion of ubisemiquinone to ubiquinol.</text>
</comment>
<dbReference type="Proteomes" id="UP001231616">
    <property type="component" value="Unassembled WGS sequence"/>
</dbReference>
<evidence type="ECO:0000256" key="8">
    <source>
        <dbReference type="ARBA" id="ARBA00022967"/>
    </source>
</evidence>
<accession>A0ABT9H1R1</accession>
<keyword evidence="4 16" id="KW-0597">Phosphoprotein</keyword>
<dbReference type="PANTHER" id="PTHR37838">
    <property type="entry name" value="NA(+)-TRANSLOCATING NADH-QUINONE REDUCTASE SUBUNIT C"/>
    <property type="match status" value="1"/>
</dbReference>
<evidence type="ECO:0000256" key="15">
    <source>
        <dbReference type="ARBA" id="ARBA00023201"/>
    </source>
</evidence>
<evidence type="ECO:0000256" key="13">
    <source>
        <dbReference type="ARBA" id="ARBA00023075"/>
    </source>
</evidence>
<dbReference type="RefSeq" id="WP_305894512.1">
    <property type="nucleotide sequence ID" value="NZ_JAUZVZ010000022.1"/>
</dbReference>
<keyword evidence="12 16" id="KW-0406">Ion transport</keyword>
<keyword evidence="3" id="KW-0997">Cell inner membrane</keyword>
<proteinExistence type="inferred from homology"/>
<dbReference type="NCBIfam" id="TIGR01938">
    <property type="entry name" value="nqrC"/>
    <property type="match status" value="1"/>
</dbReference>
<reference evidence="19 20" key="1">
    <citation type="submission" date="2023-08" db="EMBL/GenBank/DDBJ databases">
        <authorList>
            <person name="Joshi A."/>
            <person name="Thite S."/>
        </authorList>
    </citation>
    <scope>NUCLEOTIDE SEQUENCE [LARGE SCALE GENOMIC DNA]</scope>
    <source>
        <strain evidence="19 20">AC40</strain>
    </source>
</reference>
<evidence type="ECO:0000256" key="11">
    <source>
        <dbReference type="ARBA" id="ARBA00023053"/>
    </source>
</evidence>
<keyword evidence="5 16" id="KW-0285">Flavoprotein</keyword>
<keyword evidence="1 16" id="KW-0813">Transport</keyword>
<feature type="modified residue" description="FMN phosphoryl threonine" evidence="16">
    <location>
        <position position="228"/>
    </location>
</feature>
<evidence type="ECO:0000256" key="1">
    <source>
        <dbReference type="ARBA" id="ARBA00022448"/>
    </source>
</evidence>
<comment type="catalytic activity">
    <reaction evidence="16 17">
        <text>a ubiquinone + n Na(+)(in) + NADH + H(+) = a ubiquinol + n Na(+)(out) + NAD(+)</text>
        <dbReference type="Rhea" id="RHEA:47748"/>
        <dbReference type="Rhea" id="RHEA-COMP:9565"/>
        <dbReference type="Rhea" id="RHEA-COMP:9566"/>
        <dbReference type="ChEBI" id="CHEBI:15378"/>
        <dbReference type="ChEBI" id="CHEBI:16389"/>
        <dbReference type="ChEBI" id="CHEBI:17976"/>
        <dbReference type="ChEBI" id="CHEBI:29101"/>
        <dbReference type="ChEBI" id="CHEBI:57540"/>
        <dbReference type="ChEBI" id="CHEBI:57945"/>
        <dbReference type="EC" id="7.2.1.1"/>
    </reaction>
</comment>